<dbReference type="Proteomes" id="UP000440096">
    <property type="component" value="Unassembled WGS sequence"/>
</dbReference>
<organism evidence="2 3">
    <name type="scientific">Amycolatopsis pithecellobii</name>
    <dbReference type="NCBI Taxonomy" id="664692"/>
    <lineage>
        <taxon>Bacteria</taxon>
        <taxon>Bacillati</taxon>
        <taxon>Actinomycetota</taxon>
        <taxon>Actinomycetes</taxon>
        <taxon>Pseudonocardiales</taxon>
        <taxon>Pseudonocardiaceae</taxon>
        <taxon>Amycolatopsis</taxon>
    </lineage>
</organism>
<keyword evidence="3" id="KW-1185">Reference proteome</keyword>
<keyword evidence="1" id="KW-0472">Membrane</keyword>
<keyword evidence="1" id="KW-0812">Transmembrane</keyword>
<evidence type="ECO:0000256" key="1">
    <source>
        <dbReference type="SAM" id="Phobius"/>
    </source>
</evidence>
<keyword evidence="1" id="KW-1133">Transmembrane helix</keyword>
<name>A0A6N7Z8C5_9PSEU</name>
<gene>
    <name evidence="2" type="ORF">GKO32_27630</name>
</gene>
<comment type="caution">
    <text evidence="2">The sequence shown here is derived from an EMBL/GenBank/DDBJ whole genome shotgun (WGS) entry which is preliminary data.</text>
</comment>
<evidence type="ECO:0000313" key="2">
    <source>
        <dbReference type="EMBL" id="MTD57720.1"/>
    </source>
</evidence>
<accession>A0A6N7Z8C5</accession>
<feature type="transmembrane region" description="Helical" evidence="1">
    <location>
        <begin position="159"/>
        <end position="180"/>
    </location>
</feature>
<dbReference type="RefSeq" id="WP_154759842.1">
    <property type="nucleotide sequence ID" value="NZ_WMBA01000053.1"/>
</dbReference>
<sequence>MTEGEPGEEPRQPSWYGRRLLGALAATAAAALAITGSFLPLVSGELDVPGRAVVTVSITGWKLTTSGGLATVAGAAQNGYPLAVSGAFLIIAAVLGLVAAVRNMPGGARALAVVSGAVAAAFLAGVVATIAVEAANLLASFQPAGVAGFGVHAELGVGFWLELAAVALAIAAVVLAALPVRADPGLFRG</sequence>
<evidence type="ECO:0000313" key="3">
    <source>
        <dbReference type="Proteomes" id="UP000440096"/>
    </source>
</evidence>
<feature type="transmembrane region" description="Helical" evidence="1">
    <location>
        <begin position="113"/>
        <end position="139"/>
    </location>
</feature>
<dbReference type="EMBL" id="WMBA01000053">
    <property type="protein sequence ID" value="MTD57720.1"/>
    <property type="molecule type" value="Genomic_DNA"/>
</dbReference>
<feature type="transmembrane region" description="Helical" evidence="1">
    <location>
        <begin position="80"/>
        <end position="101"/>
    </location>
</feature>
<feature type="transmembrane region" description="Helical" evidence="1">
    <location>
        <begin position="20"/>
        <end position="42"/>
    </location>
</feature>
<reference evidence="2 3" key="1">
    <citation type="submission" date="2019-11" db="EMBL/GenBank/DDBJ databases">
        <title>Draft genome of Amycolatopsis RM579.</title>
        <authorList>
            <person name="Duangmal K."/>
            <person name="Mingma R."/>
        </authorList>
    </citation>
    <scope>NUCLEOTIDE SEQUENCE [LARGE SCALE GENOMIC DNA]</scope>
    <source>
        <strain evidence="2 3">RM579</strain>
    </source>
</reference>
<proteinExistence type="predicted"/>
<dbReference type="AlphaFoldDB" id="A0A6N7Z8C5"/>
<dbReference type="OrthoDB" id="10007795at2"/>
<protein>
    <submittedName>
        <fullName evidence="2">Uncharacterized protein</fullName>
    </submittedName>
</protein>